<sequence>MDNEMNRRKFLRLAGLGGVIYASGLSGWAAAADAGAAAEDFFFVQLSDSHWGFEGAPNPDARGTLKKAVATVNSLEQLPDFIVFTGDLTHTTDDPKERWQRLAEFKDIVSALRVKTVYFMPGEHDAALDNGAAYQEFFGKTHYTFDHKGVHFIVLDNVSDPAAKIGDEQLAWLAADLQRLPPDARIVVFAHRPLFDLYPQWDWATRDGAKAVELLMPHANVTVFYGHIHQENHHMTGHIAHHSAKSLIFPLPAPGSQPKRTPLPWDDAHPYQGLGVRTVRSEPRNAEYAITELAIGAVKS</sequence>
<dbReference type="InterPro" id="IPR006311">
    <property type="entry name" value="TAT_signal"/>
</dbReference>
<feature type="domain" description="Calcineurin-like phosphoesterase" evidence="2">
    <location>
        <begin position="43"/>
        <end position="230"/>
    </location>
</feature>
<dbReference type="PANTHER" id="PTHR43143">
    <property type="entry name" value="METALLOPHOSPHOESTERASE, CALCINEURIN SUPERFAMILY"/>
    <property type="match status" value="1"/>
</dbReference>
<dbReference type="InterPro" id="IPR051918">
    <property type="entry name" value="STPP_CPPED1"/>
</dbReference>
<dbReference type="PANTHER" id="PTHR43143:SF6">
    <property type="entry name" value="BLL3016 PROTEIN"/>
    <property type="match status" value="1"/>
</dbReference>
<keyword evidence="3" id="KW-0378">Hydrolase</keyword>
<accession>A0ABW8EUW4</accession>
<evidence type="ECO:0000259" key="2">
    <source>
        <dbReference type="Pfam" id="PF00149"/>
    </source>
</evidence>
<dbReference type="InterPro" id="IPR029052">
    <property type="entry name" value="Metallo-depent_PP-like"/>
</dbReference>
<proteinExistence type="predicted"/>
<dbReference type="Proteomes" id="UP001617427">
    <property type="component" value="Unassembled WGS sequence"/>
</dbReference>
<protein>
    <submittedName>
        <fullName evidence="3">Metallophosphoesterase family protein</fullName>
        <ecNumber evidence="3">3.1.-.-</ecNumber>
    </submittedName>
</protein>
<dbReference type="EC" id="3.1.-.-" evidence="3"/>
<dbReference type="Pfam" id="PF00149">
    <property type="entry name" value="Metallophos"/>
    <property type="match status" value="1"/>
</dbReference>
<reference evidence="3 4" key="1">
    <citation type="submission" date="2024-10" db="EMBL/GenBank/DDBJ databases">
        <title>The Natural Products Discovery Center: Release of the First 8490 Sequenced Strains for Exploring Actinobacteria Biosynthetic Diversity.</title>
        <authorList>
            <person name="Kalkreuter E."/>
            <person name="Kautsar S.A."/>
            <person name="Yang D."/>
            <person name="Bader C.D."/>
            <person name="Teijaro C.N."/>
            <person name="Fluegel L."/>
            <person name="Davis C.M."/>
            <person name="Simpson J.R."/>
            <person name="Lauterbach L."/>
            <person name="Steele A.D."/>
            <person name="Gui C."/>
            <person name="Meng S."/>
            <person name="Li G."/>
            <person name="Viehrig K."/>
            <person name="Ye F."/>
            <person name="Su P."/>
            <person name="Kiefer A.F."/>
            <person name="Nichols A."/>
            <person name="Cepeda A.J."/>
            <person name="Yan W."/>
            <person name="Fan B."/>
            <person name="Jiang Y."/>
            <person name="Adhikari A."/>
            <person name="Zheng C.-J."/>
            <person name="Schuster L."/>
            <person name="Cowan T.M."/>
            <person name="Smanski M.J."/>
            <person name="Chevrette M.G."/>
            <person name="De Carvalho L.P.S."/>
            <person name="Shen B."/>
        </authorList>
    </citation>
    <scope>NUCLEOTIDE SEQUENCE [LARGE SCALE GENOMIC DNA]</scope>
    <source>
        <strain evidence="3 4">NPDC087045</strain>
    </source>
</reference>
<keyword evidence="4" id="KW-1185">Reference proteome</keyword>
<dbReference type="SUPFAM" id="SSF56300">
    <property type="entry name" value="Metallo-dependent phosphatases"/>
    <property type="match status" value="1"/>
</dbReference>
<dbReference type="RefSeq" id="WP_402698260.1">
    <property type="nucleotide sequence ID" value="NZ_JBIUZV010000001.1"/>
</dbReference>
<organism evidence="3 4">
    <name type="scientific">Herbaspirillum chlorophenolicum</name>
    <dbReference type="NCBI Taxonomy" id="211589"/>
    <lineage>
        <taxon>Bacteria</taxon>
        <taxon>Pseudomonadati</taxon>
        <taxon>Pseudomonadota</taxon>
        <taxon>Betaproteobacteria</taxon>
        <taxon>Burkholderiales</taxon>
        <taxon>Oxalobacteraceae</taxon>
        <taxon>Herbaspirillum</taxon>
    </lineage>
</organism>
<keyword evidence="1" id="KW-0732">Signal</keyword>
<evidence type="ECO:0000313" key="4">
    <source>
        <dbReference type="Proteomes" id="UP001617427"/>
    </source>
</evidence>
<comment type="caution">
    <text evidence="3">The sequence shown here is derived from an EMBL/GenBank/DDBJ whole genome shotgun (WGS) entry which is preliminary data.</text>
</comment>
<gene>
    <name evidence="3" type="ORF">ACIPEN_02120</name>
</gene>
<dbReference type="InterPro" id="IPR004843">
    <property type="entry name" value="Calcineurin-like_PHP"/>
</dbReference>
<feature type="signal peptide" evidence="1">
    <location>
        <begin position="1"/>
        <end position="31"/>
    </location>
</feature>
<dbReference type="Gene3D" id="3.60.21.10">
    <property type="match status" value="1"/>
</dbReference>
<name>A0ABW8EUW4_9BURK</name>
<dbReference type="GO" id="GO:0016787">
    <property type="term" value="F:hydrolase activity"/>
    <property type="evidence" value="ECO:0007669"/>
    <property type="project" value="UniProtKB-KW"/>
</dbReference>
<dbReference type="PROSITE" id="PS51318">
    <property type="entry name" value="TAT"/>
    <property type="match status" value="1"/>
</dbReference>
<feature type="chain" id="PRO_5045262930" evidence="1">
    <location>
        <begin position="32"/>
        <end position="300"/>
    </location>
</feature>
<evidence type="ECO:0000256" key="1">
    <source>
        <dbReference type="SAM" id="SignalP"/>
    </source>
</evidence>
<dbReference type="EMBL" id="JBIUZV010000001">
    <property type="protein sequence ID" value="MFJ3044603.1"/>
    <property type="molecule type" value="Genomic_DNA"/>
</dbReference>
<evidence type="ECO:0000313" key="3">
    <source>
        <dbReference type="EMBL" id="MFJ3044603.1"/>
    </source>
</evidence>